<accession>A0A8H4AXW7</accession>
<protein>
    <submittedName>
        <fullName evidence="1">Uncharacterized protein</fullName>
    </submittedName>
</protein>
<sequence>MYWQKVSLITAYNIQSLKTSILKLSTIHEPSNLIGGEEGILCGGILFSYLQYKNDEVNNSDSISEWKCLGRYYHKESLEKISAS</sequence>
<evidence type="ECO:0000313" key="2">
    <source>
        <dbReference type="Proteomes" id="UP000439903"/>
    </source>
</evidence>
<keyword evidence="2" id="KW-1185">Reference proteome</keyword>
<proteinExistence type="predicted"/>
<dbReference type="EMBL" id="WTPW01000134">
    <property type="protein sequence ID" value="KAF0543567.1"/>
    <property type="molecule type" value="Genomic_DNA"/>
</dbReference>
<evidence type="ECO:0000313" key="1">
    <source>
        <dbReference type="EMBL" id="KAF0543567.1"/>
    </source>
</evidence>
<reference evidence="1 2" key="1">
    <citation type="journal article" date="2019" name="Environ. Microbiol.">
        <title>At the nexus of three kingdoms: the genome of the mycorrhizal fungus Gigaspora margarita provides insights into plant, endobacterial and fungal interactions.</title>
        <authorList>
            <person name="Venice F."/>
            <person name="Ghignone S."/>
            <person name="Salvioli di Fossalunga A."/>
            <person name="Amselem J."/>
            <person name="Novero M."/>
            <person name="Xianan X."/>
            <person name="Sedzielewska Toro K."/>
            <person name="Morin E."/>
            <person name="Lipzen A."/>
            <person name="Grigoriev I.V."/>
            <person name="Henrissat B."/>
            <person name="Martin F.M."/>
            <person name="Bonfante P."/>
        </authorList>
    </citation>
    <scope>NUCLEOTIDE SEQUENCE [LARGE SCALE GENOMIC DNA]</scope>
    <source>
        <strain evidence="1 2">BEG34</strain>
    </source>
</reference>
<comment type="caution">
    <text evidence="1">The sequence shown here is derived from an EMBL/GenBank/DDBJ whole genome shotgun (WGS) entry which is preliminary data.</text>
</comment>
<name>A0A8H4AXW7_GIGMA</name>
<dbReference type="AlphaFoldDB" id="A0A8H4AXW7"/>
<gene>
    <name evidence="1" type="ORF">F8M41_003733</name>
</gene>
<organism evidence="1 2">
    <name type="scientific">Gigaspora margarita</name>
    <dbReference type="NCBI Taxonomy" id="4874"/>
    <lineage>
        <taxon>Eukaryota</taxon>
        <taxon>Fungi</taxon>
        <taxon>Fungi incertae sedis</taxon>
        <taxon>Mucoromycota</taxon>
        <taxon>Glomeromycotina</taxon>
        <taxon>Glomeromycetes</taxon>
        <taxon>Diversisporales</taxon>
        <taxon>Gigasporaceae</taxon>
        <taxon>Gigaspora</taxon>
    </lineage>
</organism>
<dbReference type="Proteomes" id="UP000439903">
    <property type="component" value="Unassembled WGS sequence"/>
</dbReference>